<protein>
    <recommendedName>
        <fullName evidence="7">Ig-like domain-containing protein</fullName>
    </recommendedName>
</protein>
<dbReference type="Gene3D" id="2.60.40.10">
    <property type="entry name" value="Immunoglobulins"/>
    <property type="match status" value="3"/>
</dbReference>
<dbReference type="PANTHER" id="PTHR11860:SF118">
    <property type="entry name" value="CMRF35-LIKE MOLECULE 3-RELATED"/>
    <property type="match status" value="1"/>
</dbReference>
<feature type="region of interest" description="Disordered" evidence="4">
    <location>
        <begin position="351"/>
        <end position="403"/>
    </location>
</feature>
<evidence type="ECO:0000256" key="6">
    <source>
        <dbReference type="SAM" id="SignalP"/>
    </source>
</evidence>
<dbReference type="InterPro" id="IPR036179">
    <property type="entry name" value="Ig-like_dom_sf"/>
</dbReference>
<dbReference type="InterPro" id="IPR013106">
    <property type="entry name" value="Ig_V-set"/>
</dbReference>
<comment type="subcellular location">
    <subcellularLocation>
        <location evidence="1">Membrane</location>
    </subcellularLocation>
</comment>
<evidence type="ECO:0000256" key="2">
    <source>
        <dbReference type="ARBA" id="ARBA00022692"/>
    </source>
</evidence>
<reference evidence="8 9" key="1">
    <citation type="submission" date="2023-09" db="EMBL/GenBank/DDBJ databases">
        <authorList>
            <person name="Wang M."/>
        </authorList>
    </citation>
    <scope>NUCLEOTIDE SEQUENCE [LARGE SCALE GENOMIC DNA]</scope>
    <source>
        <strain evidence="8">GT-2023</strain>
        <tissue evidence="8">Liver</tissue>
    </source>
</reference>
<feature type="compositionally biased region" description="Low complexity" evidence="4">
    <location>
        <begin position="355"/>
        <end position="401"/>
    </location>
</feature>
<evidence type="ECO:0000313" key="8">
    <source>
        <dbReference type="EMBL" id="KAL1281385.1"/>
    </source>
</evidence>
<dbReference type="InterPro" id="IPR003599">
    <property type="entry name" value="Ig_sub"/>
</dbReference>
<evidence type="ECO:0000256" key="3">
    <source>
        <dbReference type="ARBA" id="ARBA00023136"/>
    </source>
</evidence>
<evidence type="ECO:0000259" key="7">
    <source>
        <dbReference type="PROSITE" id="PS50835"/>
    </source>
</evidence>
<dbReference type="PANTHER" id="PTHR11860">
    <property type="entry name" value="POLYMERIC-IMMUNOGLOBULIN RECEPTOR"/>
    <property type="match status" value="1"/>
</dbReference>
<accession>A0ABR3NWF9</accession>
<dbReference type="SUPFAM" id="SSF48726">
    <property type="entry name" value="Immunoglobulin"/>
    <property type="match status" value="3"/>
</dbReference>
<keyword evidence="5" id="KW-1133">Transmembrane helix</keyword>
<dbReference type="PROSITE" id="PS50835">
    <property type="entry name" value="IG_LIKE"/>
    <property type="match status" value="1"/>
</dbReference>
<dbReference type="InterPro" id="IPR050671">
    <property type="entry name" value="CD300_family_receptors"/>
</dbReference>
<dbReference type="Proteomes" id="UP001558613">
    <property type="component" value="Unassembled WGS sequence"/>
</dbReference>
<evidence type="ECO:0000313" key="9">
    <source>
        <dbReference type="Proteomes" id="UP001558613"/>
    </source>
</evidence>
<feature type="chain" id="PRO_5046974145" description="Ig-like domain-containing protein" evidence="6">
    <location>
        <begin position="18"/>
        <end position="598"/>
    </location>
</feature>
<feature type="domain" description="Ig-like" evidence="7">
    <location>
        <begin position="13"/>
        <end position="123"/>
    </location>
</feature>
<keyword evidence="3 5" id="KW-0472">Membrane</keyword>
<comment type="caution">
    <text evidence="8">The sequence shown here is derived from an EMBL/GenBank/DDBJ whole genome shotgun (WGS) entry which is preliminary data.</text>
</comment>
<dbReference type="InterPro" id="IPR007110">
    <property type="entry name" value="Ig-like_dom"/>
</dbReference>
<evidence type="ECO:0000256" key="5">
    <source>
        <dbReference type="SAM" id="Phobius"/>
    </source>
</evidence>
<evidence type="ECO:0000256" key="4">
    <source>
        <dbReference type="SAM" id="MobiDB-lite"/>
    </source>
</evidence>
<keyword evidence="2 5" id="KW-0812">Transmembrane</keyword>
<dbReference type="InterPro" id="IPR013783">
    <property type="entry name" value="Ig-like_fold"/>
</dbReference>
<sequence length="598" mass="65270">MKIIWTFTLMMIPGVLSSISVTGYSGGGVTITCRYDRKYTANEKYFCKGRKPDIPQIEWCSNLIKTETKDEWVHSGRFSLYDDTTANIFNVIIRDLSEQDSGTYQCAADISWIGDSYTEVNLNVISDEKVRMVTGFSGGNVIINYKYETLEENPLIDVCRIRVNQCFTLINTNSAAEWKHDGRFSVHDDRSAHLLHVFIRELNVNDSGKYRITVKVSKDYSFFSDFNLDIRNADCCEKSISLSAAAGGSVNISCKYPQSHSANVKFVCRRSGSDLCAEETSVKESRRWSAEGQIQLYDDREQQLLTGTISHVTQQHSAEYWCGVQSDQGHKSFLTRVRINVTALYAGIPKTTVQPSSSPSSSTTTSPSSPSSSTTTSPSSPSSQTTTSASTLSSGSSSSSSVRTPLITEVSKLSLSSFPTEGSSLIVPLVLVLLALIITGLLLLFLCKKHQSQGGDSSSQAGPGKHELVSHTDCDYEDIQDTQKQLPSDSSNTVYATAVLPTNPSDSSNAVYATALLPTNPSDSSNTVYATALLPTNPSVSSDCVYSTVQEPTGDSQIYITSADDLNYAVVNSQKKADCPDRNNQDYSEYAAVNHLTA</sequence>
<keyword evidence="6" id="KW-0732">Signal</keyword>
<gene>
    <name evidence="8" type="ORF">QQF64_000188</name>
</gene>
<feature type="signal peptide" evidence="6">
    <location>
        <begin position="1"/>
        <end position="17"/>
    </location>
</feature>
<dbReference type="CDD" id="cd05716">
    <property type="entry name" value="IgV_pIgR_like"/>
    <property type="match status" value="1"/>
</dbReference>
<keyword evidence="9" id="KW-1185">Reference proteome</keyword>
<dbReference type="SMART" id="SM00409">
    <property type="entry name" value="IG"/>
    <property type="match status" value="3"/>
</dbReference>
<feature type="transmembrane region" description="Helical" evidence="5">
    <location>
        <begin position="425"/>
        <end position="447"/>
    </location>
</feature>
<dbReference type="Pfam" id="PF07686">
    <property type="entry name" value="V-set"/>
    <property type="match status" value="2"/>
</dbReference>
<organism evidence="8 9">
    <name type="scientific">Cirrhinus molitorella</name>
    <name type="common">mud carp</name>
    <dbReference type="NCBI Taxonomy" id="172907"/>
    <lineage>
        <taxon>Eukaryota</taxon>
        <taxon>Metazoa</taxon>
        <taxon>Chordata</taxon>
        <taxon>Craniata</taxon>
        <taxon>Vertebrata</taxon>
        <taxon>Euteleostomi</taxon>
        <taxon>Actinopterygii</taxon>
        <taxon>Neopterygii</taxon>
        <taxon>Teleostei</taxon>
        <taxon>Ostariophysi</taxon>
        <taxon>Cypriniformes</taxon>
        <taxon>Cyprinidae</taxon>
        <taxon>Labeoninae</taxon>
        <taxon>Labeonini</taxon>
        <taxon>Cirrhinus</taxon>
    </lineage>
</organism>
<proteinExistence type="predicted"/>
<name>A0ABR3NWF9_9TELE</name>
<evidence type="ECO:0000256" key="1">
    <source>
        <dbReference type="ARBA" id="ARBA00004370"/>
    </source>
</evidence>
<dbReference type="EMBL" id="JAYMGO010000001">
    <property type="protein sequence ID" value="KAL1281385.1"/>
    <property type="molecule type" value="Genomic_DNA"/>
</dbReference>